<dbReference type="eggNOG" id="ENOG502SPAM">
    <property type="taxonomic scope" value="Eukaryota"/>
</dbReference>
<feature type="region of interest" description="Disordered" evidence="1">
    <location>
        <begin position="671"/>
        <end position="692"/>
    </location>
</feature>
<dbReference type="STRING" id="985895.E4ZNM0"/>
<gene>
    <name evidence="2" type="ORF">LEMA_P039800.1</name>
</gene>
<feature type="compositionally biased region" description="Polar residues" evidence="1">
    <location>
        <begin position="86"/>
        <end position="96"/>
    </location>
</feature>
<protein>
    <submittedName>
        <fullName evidence="2">Uncharacterized protein</fullName>
    </submittedName>
</protein>
<feature type="region of interest" description="Disordered" evidence="1">
    <location>
        <begin position="1"/>
        <end position="97"/>
    </location>
</feature>
<dbReference type="InParanoid" id="E4ZNM0"/>
<feature type="compositionally biased region" description="Basic and acidic residues" evidence="1">
    <location>
        <begin position="187"/>
        <end position="196"/>
    </location>
</feature>
<reference evidence="3" key="1">
    <citation type="journal article" date="2011" name="Nat. Commun.">
        <title>Effector diversification within compartments of the Leptosphaeria maculans genome affected by Repeat-Induced Point mutations.</title>
        <authorList>
            <person name="Rouxel T."/>
            <person name="Grandaubert J."/>
            <person name="Hane J.K."/>
            <person name="Hoede C."/>
            <person name="van de Wouw A.P."/>
            <person name="Couloux A."/>
            <person name="Dominguez V."/>
            <person name="Anthouard V."/>
            <person name="Bally P."/>
            <person name="Bourras S."/>
            <person name="Cozijnsen A.J."/>
            <person name="Ciuffetti L.M."/>
            <person name="Degrave A."/>
            <person name="Dilmaghani A."/>
            <person name="Duret L."/>
            <person name="Fudal I."/>
            <person name="Goodwin S.B."/>
            <person name="Gout L."/>
            <person name="Glaser N."/>
            <person name="Linglin J."/>
            <person name="Kema G.H.J."/>
            <person name="Lapalu N."/>
            <person name="Lawrence C.B."/>
            <person name="May K."/>
            <person name="Meyer M."/>
            <person name="Ollivier B."/>
            <person name="Poulain J."/>
            <person name="Schoch C.L."/>
            <person name="Simon A."/>
            <person name="Spatafora J.W."/>
            <person name="Stachowiak A."/>
            <person name="Turgeon B.G."/>
            <person name="Tyler B.M."/>
            <person name="Vincent D."/>
            <person name="Weissenbach J."/>
            <person name="Amselem J."/>
            <person name="Quesneville H."/>
            <person name="Oliver R.P."/>
            <person name="Wincker P."/>
            <person name="Balesdent M.-H."/>
            <person name="Howlett B.J."/>
        </authorList>
    </citation>
    <scope>NUCLEOTIDE SEQUENCE [LARGE SCALE GENOMIC DNA]</scope>
    <source>
        <strain evidence="3">JN3 / isolate v23.1.3 / race Av1-4-5-6-7-8</strain>
    </source>
</reference>
<dbReference type="Proteomes" id="UP000002668">
    <property type="component" value="Genome"/>
</dbReference>
<feature type="compositionally biased region" description="Low complexity" evidence="1">
    <location>
        <begin position="53"/>
        <end position="78"/>
    </location>
</feature>
<feature type="region of interest" description="Disordered" evidence="1">
    <location>
        <begin position="187"/>
        <end position="218"/>
    </location>
</feature>
<dbReference type="AlphaFoldDB" id="E4ZNM0"/>
<dbReference type="HOGENOM" id="CLU_408603_0_0_1"/>
<evidence type="ECO:0000256" key="1">
    <source>
        <dbReference type="SAM" id="MobiDB-lite"/>
    </source>
</evidence>
<sequence length="692" mass="77029">MKPQKRTIKDFFSGLPRAPPLPKTTTTEDADTTWTSDVTSTDPKFTQPHRHQSLANQSSSFASTSSTLSSAPTTTRAPSVEEQLPIPSQTSGNSGATRRVVSNGEHIVLNSDSDDNDSLQSLDFGDVQPKSTFVSKNVVDRSRASPEKSAEELHRPVKKGRTGKKTYTVVVETAQKNAEIERRIQEHKQELDRSSEEPTFENEAISEERLGQVVQDDDDPEKARRLYLAMQRTNTAQSESVYYFFKSRSESIVVQRRFPSGALPRMQWASSFRDGTSRDQAFLTGFAYQIFRMQELPEELALWMLDQFCYDHSEILLTKYLEILESHHAHLSRLLDCSRIDAMFNMIGASIKDQSTTAGLPLMSRLHGEEEPALPPSLKSIVTLIQRAAPWLRTKARSHVLHILFFVCLDKGVLSDSQVLDMTRSAIEAITCNFTDNKKLVSGVGLSLPMEEPTLMRLQLSNVIPQILSKITDPILQRNLVCALPAWSPLTAYLQRYLALSFLLFPQVVDVPLANPKIPQMIHKHLDTASSFRIDKRTNYAHLAARTTLLDVAIGPGPLSVPYQPLVSPAPSQAGSSPVMVPFPDTSDIKAFNQEVDALAQHIKMLGNSIVEAGAVVDLSILEAKDATERLWARLEHAVRLGGKKTHNVFGAEDDEERQLKLNRFFLKPKKTASTPTARGIFDDDDAGESLA</sequence>
<dbReference type="VEuPathDB" id="FungiDB:LEMA_P039800.1"/>
<feature type="region of interest" description="Disordered" evidence="1">
    <location>
        <begin position="135"/>
        <end position="162"/>
    </location>
</feature>
<name>E4ZNM0_LEPMJ</name>
<feature type="compositionally biased region" description="Low complexity" evidence="1">
    <location>
        <begin position="24"/>
        <end position="42"/>
    </location>
</feature>
<dbReference type="OMA" id="TLLRMSM"/>
<feature type="compositionally biased region" description="Basic and acidic residues" evidence="1">
    <location>
        <begin position="138"/>
        <end position="155"/>
    </location>
</feature>
<feature type="compositionally biased region" description="Acidic residues" evidence="1">
    <location>
        <begin position="683"/>
        <end position="692"/>
    </location>
</feature>
<dbReference type="EMBL" id="FP929105">
    <property type="protein sequence ID" value="CBX93079.1"/>
    <property type="molecule type" value="Genomic_DNA"/>
</dbReference>
<accession>E4ZNM0</accession>
<evidence type="ECO:0000313" key="2">
    <source>
        <dbReference type="EMBL" id="CBX93079.1"/>
    </source>
</evidence>
<proteinExistence type="predicted"/>
<dbReference type="OrthoDB" id="5350396at2759"/>
<keyword evidence="3" id="KW-1185">Reference proteome</keyword>
<organism evidence="3">
    <name type="scientific">Leptosphaeria maculans (strain JN3 / isolate v23.1.3 / race Av1-4-5-6-7-8)</name>
    <name type="common">Blackleg fungus</name>
    <name type="synonym">Phoma lingam</name>
    <dbReference type="NCBI Taxonomy" id="985895"/>
    <lineage>
        <taxon>Eukaryota</taxon>
        <taxon>Fungi</taxon>
        <taxon>Dikarya</taxon>
        <taxon>Ascomycota</taxon>
        <taxon>Pezizomycotina</taxon>
        <taxon>Dothideomycetes</taxon>
        <taxon>Pleosporomycetidae</taxon>
        <taxon>Pleosporales</taxon>
        <taxon>Pleosporineae</taxon>
        <taxon>Leptosphaeriaceae</taxon>
        <taxon>Plenodomus</taxon>
        <taxon>Plenodomus lingam/Leptosphaeria maculans species complex</taxon>
    </lineage>
</organism>
<evidence type="ECO:0000313" key="3">
    <source>
        <dbReference type="Proteomes" id="UP000002668"/>
    </source>
</evidence>